<feature type="binding site" evidence="4">
    <location>
        <position position="279"/>
    </location>
    <ligand>
        <name>a divalent metal cation</name>
        <dbReference type="ChEBI" id="CHEBI:60240"/>
    </ligand>
</feature>
<dbReference type="RefSeq" id="WP_226589123.1">
    <property type="nucleotide sequence ID" value="NZ_BLAY01000148.1"/>
</dbReference>
<dbReference type="InterPro" id="IPR005511">
    <property type="entry name" value="SMP-30"/>
</dbReference>
<evidence type="ECO:0000313" key="7">
    <source>
        <dbReference type="EMBL" id="GET42098.1"/>
    </source>
</evidence>
<dbReference type="Gene3D" id="2.120.10.30">
    <property type="entry name" value="TolB, C-terminal domain"/>
    <property type="match status" value="1"/>
</dbReference>
<feature type="binding site" evidence="4">
    <location>
        <position position="91"/>
    </location>
    <ligand>
        <name>a divalent metal cation</name>
        <dbReference type="ChEBI" id="CHEBI:60240"/>
    </ligand>
</feature>
<feature type="transmembrane region" description="Helical" evidence="5">
    <location>
        <begin position="21"/>
        <end position="38"/>
    </location>
</feature>
<gene>
    <name evidence="7" type="ORF">MiSe_69120</name>
</gene>
<dbReference type="PANTHER" id="PTHR47572:SF4">
    <property type="entry name" value="LACTONASE DRP35"/>
    <property type="match status" value="1"/>
</dbReference>
<dbReference type="GO" id="GO:0016787">
    <property type="term" value="F:hydrolase activity"/>
    <property type="evidence" value="ECO:0007669"/>
    <property type="project" value="UniProtKB-KW"/>
</dbReference>
<feature type="binding site" evidence="4">
    <location>
        <position position="177"/>
    </location>
    <ligand>
        <name>substrate</name>
    </ligand>
</feature>
<organism evidence="7 8">
    <name type="scientific">Microseira wollei NIES-4236</name>
    <dbReference type="NCBI Taxonomy" id="2530354"/>
    <lineage>
        <taxon>Bacteria</taxon>
        <taxon>Bacillati</taxon>
        <taxon>Cyanobacteriota</taxon>
        <taxon>Cyanophyceae</taxon>
        <taxon>Oscillatoriophycideae</taxon>
        <taxon>Aerosakkonematales</taxon>
        <taxon>Aerosakkonemataceae</taxon>
        <taxon>Microseira</taxon>
    </lineage>
</organism>
<keyword evidence="5" id="KW-1133">Transmembrane helix</keyword>
<keyword evidence="4" id="KW-0479">Metal-binding</keyword>
<evidence type="ECO:0000256" key="1">
    <source>
        <dbReference type="ARBA" id="ARBA00008853"/>
    </source>
</evidence>
<dbReference type="SUPFAM" id="SSF63829">
    <property type="entry name" value="Calcium-dependent phosphotriesterase"/>
    <property type="match status" value="1"/>
</dbReference>
<dbReference type="GO" id="GO:0046872">
    <property type="term" value="F:metal ion binding"/>
    <property type="evidence" value="ECO:0007669"/>
    <property type="project" value="UniProtKB-KW"/>
</dbReference>
<dbReference type="Pfam" id="PF08450">
    <property type="entry name" value="SGL"/>
    <property type="match status" value="1"/>
</dbReference>
<evidence type="ECO:0000313" key="8">
    <source>
        <dbReference type="Proteomes" id="UP001050975"/>
    </source>
</evidence>
<keyword evidence="8" id="KW-1185">Reference proteome</keyword>
<protein>
    <submittedName>
        <fullName evidence="7">Gluconolactonase</fullName>
    </submittedName>
</protein>
<accession>A0AAV3XHL7</accession>
<dbReference type="PRINTS" id="PR01790">
    <property type="entry name" value="SMP30FAMILY"/>
</dbReference>
<name>A0AAV3XHL7_9CYAN</name>
<keyword evidence="2" id="KW-0378">Hydrolase</keyword>
<keyword evidence="5" id="KW-0472">Membrane</keyword>
<dbReference type="AlphaFoldDB" id="A0AAV3XHL7"/>
<dbReference type="Proteomes" id="UP001050975">
    <property type="component" value="Unassembled WGS sequence"/>
</dbReference>
<dbReference type="PANTHER" id="PTHR47572">
    <property type="entry name" value="LIPOPROTEIN-RELATED"/>
    <property type="match status" value="1"/>
</dbReference>
<feature type="domain" description="SMP-30/Gluconolactonase/LRE-like region" evidence="6">
    <location>
        <begin position="89"/>
        <end position="333"/>
    </location>
</feature>
<reference evidence="7" key="1">
    <citation type="submission" date="2019-10" db="EMBL/GenBank/DDBJ databases">
        <title>Draft genome sequece of Microseira wollei NIES-4236.</title>
        <authorList>
            <person name="Yamaguchi H."/>
            <person name="Suzuki S."/>
            <person name="Kawachi M."/>
        </authorList>
    </citation>
    <scope>NUCLEOTIDE SEQUENCE</scope>
    <source>
        <strain evidence="7">NIES-4236</strain>
    </source>
</reference>
<evidence type="ECO:0000256" key="5">
    <source>
        <dbReference type="SAM" id="Phobius"/>
    </source>
</evidence>
<keyword evidence="4" id="KW-0862">Zinc</keyword>
<dbReference type="InterPro" id="IPR051262">
    <property type="entry name" value="SMP-30/CGR1_Lactonase"/>
</dbReference>
<feature type="binding site" evidence="4">
    <location>
        <position position="229"/>
    </location>
    <ligand>
        <name>a divalent metal cation</name>
        <dbReference type="ChEBI" id="CHEBI:60240"/>
    </ligand>
</feature>
<sequence length="349" mass="39173">MPERHYITIVLLKIHLSRKKFLAGVLLFGLGFSIISFTNSQKQMFRIKTWFKQQFKPSASGLLEAKEPAFQSLFPQNAKCDRMATGFQFTEGPIWFAQEKYLLFSDIPANKIYKLTPDGQVTIFRQPSNNSNGITRDKQGRLIACEHGTRRVTRTEKDGSITVLAAQFNVKKLNSPNDIVVKSDGSIYFTDPPYGIKPEQQEQPIQGVYRLAPDGKELIVIADDFDKPNGLAFSPDEKQLYIADSERRHIRVFDVKTDGKLANGRIFYDMKTDKPGLPDGMKVDVQGHIYCTGGGGVWVFNSQGKHLGTIVTPEVPANCAWGDDDLQSLYITAQTSVYKIRVNFPGIPV</sequence>
<dbReference type="EMBL" id="BLAY01000148">
    <property type="protein sequence ID" value="GET42098.1"/>
    <property type="molecule type" value="Genomic_DNA"/>
</dbReference>
<evidence type="ECO:0000256" key="3">
    <source>
        <dbReference type="PIRSR" id="PIRSR605511-1"/>
    </source>
</evidence>
<keyword evidence="5" id="KW-0812">Transmembrane</keyword>
<evidence type="ECO:0000256" key="2">
    <source>
        <dbReference type="ARBA" id="ARBA00022801"/>
    </source>
</evidence>
<feature type="active site" description="Proton donor/acceptor" evidence="3">
    <location>
        <position position="279"/>
    </location>
</feature>
<comment type="cofactor">
    <cofactor evidence="4">
        <name>Zn(2+)</name>
        <dbReference type="ChEBI" id="CHEBI:29105"/>
    </cofactor>
    <text evidence="4">Binds 1 divalent metal cation per subunit.</text>
</comment>
<evidence type="ECO:0000259" key="6">
    <source>
        <dbReference type="Pfam" id="PF08450"/>
    </source>
</evidence>
<proteinExistence type="inferred from homology"/>
<dbReference type="InterPro" id="IPR013658">
    <property type="entry name" value="SGL"/>
</dbReference>
<comment type="caution">
    <text evidence="7">The sequence shown here is derived from an EMBL/GenBank/DDBJ whole genome shotgun (WGS) entry which is preliminary data.</text>
</comment>
<comment type="similarity">
    <text evidence="1">Belongs to the SMP-30/CGR1 family.</text>
</comment>
<evidence type="ECO:0000256" key="4">
    <source>
        <dbReference type="PIRSR" id="PIRSR605511-2"/>
    </source>
</evidence>
<dbReference type="InterPro" id="IPR011042">
    <property type="entry name" value="6-blade_b-propeller_TolB-like"/>
</dbReference>